<proteinExistence type="predicted"/>
<reference evidence="1" key="1">
    <citation type="journal article" date="2015" name="Nature">
        <title>Complex archaea that bridge the gap between prokaryotes and eukaryotes.</title>
        <authorList>
            <person name="Spang A."/>
            <person name="Saw J.H."/>
            <person name="Jorgensen S.L."/>
            <person name="Zaremba-Niedzwiedzka K."/>
            <person name="Martijn J."/>
            <person name="Lind A.E."/>
            <person name="van Eijk R."/>
            <person name="Schleper C."/>
            <person name="Guy L."/>
            <person name="Ettema T.J."/>
        </authorList>
    </citation>
    <scope>NUCLEOTIDE SEQUENCE</scope>
</reference>
<name>A0A0F9CH39_9ZZZZ</name>
<gene>
    <name evidence="1" type="ORF">LCGC14_2323490</name>
</gene>
<protein>
    <submittedName>
        <fullName evidence="1">Uncharacterized protein</fullName>
    </submittedName>
</protein>
<accession>A0A0F9CH39</accession>
<dbReference type="EMBL" id="LAZR01033247">
    <property type="protein sequence ID" value="KKL48638.1"/>
    <property type="molecule type" value="Genomic_DNA"/>
</dbReference>
<organism evidence="1">
    <name type="scientific">marine sediment metagenome</name>
    <dbReference type="NCBI Taxonomy" id="412755"/>
    <lineage>
        <taxon>unclassified sequences</taxon>
        <taxon>metagenomes</taxon>
        <taxon>ecological metagenomes</taxon>
    </lineage>
</organism>
<sequence length="171" mass="19640">MSDCIFWSYDAVAAKDSGKDFSITDIAIMRRSARLIHTEFQFSRRHNPYSGDRYGVCFSSTLRDGAEGCRFESIDFTRHPKRWNRILLPMTNEQEDRAYAKAQALNGKKYDLIGLASFASSLNIIKPHPDKLWCTEAVLELCKAAYGWDITPHLYHPLSGFFEVYSRVNSE</sequence>
<comment type="caution">
    <text evidence="1">The sequence shown here is derived from an EMBL/GenBank/DDBJ whole genome shotgun (WGS) entry which is preliminary data.</text>
</comment>
<dbReference type="AlphaFoldDB" id="A0A0F9CH39"/>
<evidence type="ECO:0000313" key="1">
    <source>
        <dbReference type="EMBL" id="KKL48638.1"/>
    </source>
</evidence>